<evidence type="ECO:0000313" key="2">
    <source>
        <dbReference type="WBParaSite" id="nRc.2.0.1.t36362-RA"/>
    </source>
</evidence>
<dbReference type="Proteomes" id="UP000887565">
    <property type="component" value="Unplaced"/>
</dbReference>
<reference evidence="2" key="1">
    <citation type="submission" date="2022-11" db="UniProtKB">
        <authorList>
            <consortium name="WormBaseParasite"/>
        </authorList>
    </citation>
    <scope>IDENTIFICATION</scope>
</reference>
<protein>
    <submittedName>
        <fullName evidence="2">Ovule protein</fullName>
    </submittedName>
</protein>
<dbReference type="WBParaSite" id="nRc.2.0.1.t36362-RA">
    <property type="protein sequence ID" value="nRc.2.0.1.t36362-RA"/>
    <property type="gene ID" value="nRc.2.0.1.g36362"/>
</dbReference>
<dbReference type="AlphaFoldDB" id="A0A915KCC6"/>
<keyword evidence="1" id="KW-1185">Reference proteome</keyword>
<proteinExistence type="predicted"/>
<name>A0A915KCC6_ROMCU</name>
<accession>A0A915KCC6</accession>
<organism evidence="1 2">
    <name type="scientific">Romanomermis culicivorax</name>
    <name type="common">Nematode worm</name>
    <dbReference type="NCBI Taxonomy" id="13658"/>
    <lineage>
        <taxon>Eukaryota</taxon>
        <taxon>Metazoa</taxon>
        <taxon>Ecdysozoa</taxon>
        <taxon>Nematoda</taxon>
        <taxon>Enoplea</taxon>
        <taxon>Dorylaimia</taxon>
        <taxon>Mermithida</taxon>
        <taxon>Mermithoidea</taxon>
        <taxon>Mermithidae</taxon>
        <taxon>Romanomermis</taxon>
    </lineage>
</organism>
<evidence type="ECO:0000313" key="1">
    <source>
        <dbReference type="Proteomes" id="UP000887565"/>
    </source>
</evidence>
<sequence>MFLSHFASKSVKISSISLSRSSLSSSWFNFRLLKFQLACKILTLGAKWTVEKKQKIPAIHTLKRCE</sequence>